<evidence type="ECO:0000313" key="1">
    <source>
        <dbReference type="EMBL" id="OXM39153.1"/>
    </source>
</evidence>
<dbReference type="RefSeq" id="WP_093939502.1">
    <property type="nucleotide sequence ID" value="NZ_NMQT01000393.1"/>
</dbReference>
<evidence type="ECO:0000313" key="2">
    <source>
        <dbReference type="Proteomes" id="UP000215223"/>
    </source>
</evidence>
<dbReference type="EMBL" id="NMQT01000393">
    <property type="protein sequence ID" value="OXM39153.1"/>
    <property type="molecule type" value="Genomic_DNA"/>
</dbReference>
<dbReference type="Pfam" id="PF19564">
    <property type="entry name" value="DUF6086"/>
    <property type="match status" value="1"/>
</dbReference>
<name>A0A229QXL6_9PSEU</name>
<comment type="caution">
    <text evidence="1">The sequence shown here is derived from an EMBL/GenBank/DDBJ whole genome shotgun (WGS) entry which is preliminary data.</text>
</comment>
<dbReference type="AlphaFoldDB" id="A0A229QXL6"/>
<proteinExistence type="predicted"/>
<dbReference type="InterPro" id="IPR045732">
    <property type="entry name" value="DUF6086"/>
</dbReference>
<keyword evidence="2" id="KW-1185">Reference proteome</keyword>
<protein>
    <submittedName>
        <fullName evidence="1">Uncharacterized protein</fullName>
    </submittedName>
</protein>
<organism evidence="1 2">
    <name type="scientific">Amycolatopsis thailandensis</name>
    <dbReference type="NCBI Taxonomy" id="589330"/>
    <lineage>
        <taxon>Bacteria</taxon>
        <taxon>Bacillati</taxon>
        <taxon>Actinomycetota</taxon>
        <taxon>Actinomycetes</taxon>
        <taxon>Pseudonocardiales</taxon>
        <taxon>Pseudonocardiaceae</taxon>
        <taxon>Amycolatopsis</taxon>
    </lineage>
</organism>
<reference evidence="1 2" key="1">
    <citation type="submission" date="2017-07" db="EMBL/GenBank/DDBJ databases">
        <title>Amycolatopsis thailandensis Genome sequencing and assembly.</title>
        <authorList>
            <person name="Kaur N."/>
            <person name="Mayilraj S."/>
        </authorList>
    </citation>
    <scope>NUCLEOTIDE SEQUENCE [LARGE SCALE GENOMIC DNA]</scope>
    <source>
        <strain evidence="1 2">JCM 16380</strain>
    </source>
</reference>
<sequence length="118" mass="12784">MSYIFEADGETVWSPALRIGRLFVTMADTLSANAETAHGLSFMASDHVIVDVPVFTEFTRTLLDGSVMTHPVYRELARGFVALCLAVLDEAGADLPLGAGWRDEFAASRQSLAPFMGD</sequence>
<dbReference type="OrthoDB" id="3475539at2"/>
<accession>A0A229QXL6</accession>
<dbReference type="Proteomes" id="UP000215223">
    <property type="component" value="Unassembled WGS sequence"/>
</dbReference>
<gene>
    <name evidence="1" type="ORF">CFP71_43095</name>
</gene>